<reference evidence="2 3" key="1">
    <citation type="submission" date="2023-04" db="EMBL/GenBank/DDBJ databases">
        <title>Nanopore sequencing of Janthinobacterium from water.</title>
        <authorList>
            <person name="Ciuchcinski K."/>
            <person name="Rokowska A."/>
            <person name="Dziewit L."/>
        </authorList>
    </citation>
    <scope>NUCLEOTIDE SEQUENCE [LARGE SCALE GENOMIC DNA]</scope>
    <source>
        <strain evidence="2 3">DEMB2</strain>
    </source>
</reference>
<protein>
    <submittedName>
        <fullName evidence="2">NACHT domain-containing protein</fullName>
    </submittedName>
</protein>
<sequence>MLAQRKELLIKKIQDMSELDFTKKILMPLFTSLGYAVNYNGGASERGKDLICKKDGEFGSVELTVVQVKKTRPNAVASDSRSLSEIITQLQQASEENVPLISGIYQKPNKVYFITPFEIDVRALESRFAALAALSLKNVRVLDGPLIVDSLQRQLPHLADAICGDEFVIKSGALAGLSNSDLLSALNYANEKEISDFYCDLDFSVGRITSKLFFALNFAPRKIQQSITGIRWGSLCEKFRIFTKATGRELIEPSIADVEINFEKKWKLWESQENRELLRSIWVTVDEIENLLKFIIDEAGDIVETVFLLSSPNAVFSTKKIRDLSDDEYYRLSQLRLVRTSLEGQHANWFASTEINSEKILKIGEIITAAELHIEALRDDNVVLNAIAATRLTALLKNVVQLNDLFNRLEIAAASKVSEPTFDFTIDGSVVAGALIEYRKWVTEGADSLAVGGEQREKVRLYFLRCQEIFELVELVLSEKLFADAAGVDDTQKFAIVAAGQRIHLPLKDVFATGIHCAVYGEAGAGKSTTLHRYASSAASSDKADEITLWIPLTRILHRDESYDNDEISGISKLERAISKFFGGGAAIHENEVIPLIKSKKRAVFIFDGIDEVIRRSPWIILAIQEVCVKYNNCQVIVSARSTGSYPELRNFLGLTLLPFNDEQVSSFVNGWFKEDVEMGCDVVKHLAKVHSVAEIVRNPLLATVLCVLAENKVPLPSGELAMYEERMKLLLGHYDIHKKTRRLHSHHSLLETTARQIAFQLHIQNIRSVSVESLETFAIRGLDSVVPKISYEAIRKAVNELIDPCNILVPMTDEGAFGFGHLRYQEFLSAKELHNNRSIDILPLLTSSWWRPVIVLFCRLGGKVDFIINEVIGKEHTVDKYKDTLLAIIATRGKNEQRYLKGLISEHQRMDALNDNFRDLSDSSSDFDDIDSLGIDFDRRY</sequence>
<dbReference type="PROSITE" id="PS50837">
    <property type="entry name" value="NACHT"/>
    <property type="match status" value="1"/>
</dbReference>
<accession>A0ABY8HX00</accession>
<dbReference type="PANTHER" id="PTHR46844:SF1">
    <property type="entry name" value="SLR5058 PROTEIN"/>
    <property type="match status" value="1"/>
</dbReference>
<proteinExistence type="predicted"/>
<keyword evidence="3" id="KW-1185">Reference proteome</keyword>
<dbReference type="InterPro" id="IPR027417">
    <property type="entry name" value="P-loop_NTPase"/>
</dbReference>
<dbReference type="PANTHER" id="PTHR46844">
    <property type="entry name" value="SLR5058 PROTEIN"/>
    <property type="match status" value="1"/>
</dbReference>
<dbReference type="EMBL" id="CP121464">
    <property type="protein sequence ID" value="WFR77125.1"/>
    <property type="molecule type" value="Genomic_DNA"/>
</dbReference>
<evidence type="ECO:0000313" key="3">
    <source>
        <dbReference type="Proteomes" id="UP001219584"/>
    </source>
</evidence>
<dbReference type="Gene3D" id="3.40.50.300">
    <property type="entry name" value="P-loop containing nucleotide triphosphate hydrolases"/>
    <property type="match status" value="1"/>
</dbReference>
<name>A0ABY8HX00_9BURK</name>
<dbReference type="RefSeq" id="WP_278315817.1">
    <property type="nucleotide sequence ID" value="NZ_CP121464.1"/>
</dbReference>
<dbReference type="SUPFAM" id="SSF52540">
    <property type="entry name" value="P-loop containing nucleoside triphosphate hydrolases"/>
    <property type="match status" value="1"/>
</dbReference>
<dbReference type="Proteomes" id="UP001219584">
    <property type="component" value="Chromosome"/>
</dbReference>
<feature type="domain" description="NACHT" evidence="1">
    <location>
        <begin position="519"/>
        <end position="648"/>
    </location>
</feature>
<gene>
    <name evidence="2" type="ORF">P9875_15485</name>
</gene>
<evidence type="ECO:0000313" key="2">
    <source>
        <dbReference type="EMBL" id="WFR77125.1"/>
    </source>
</evidence>
<dbReference type="InterPro" id="IPR007111">
    <property type="entry name" value="NACHT_NTPase"/>
</dbReference>
<evidence type="ECO:0000259" key="1">
    <source>
        <dbReference type="PROSITE" id="PS50837"/>
    </source>
</evidence>
<organism evidence="2 3">
    <name type="scientific">Janthinobacterium rivuli</name>
    <dbReference type="NCBI Taxonomy" id="2751478"/>
    <lineage>
        <taxon>Bacteria</taxon>
        <taxon>Pseudomonadati</taxon>
        <taxon>Pseudomonadota</taxon>
        <taxon>Betaproteobacteria</taxon>
        <taxon>Burkholderiales</taxon>
        <taxon>Oxalobacteraceae</taxon>
        <taxon>Janthinobacterium</taxon>
    </lineage>
</organism>
<dbReference type="Pfam" id="PF05729">
    <property type="entry name" value="NACHT"/>
    <property type="match status" value="1"/>
</dbReference>